<evidence type="ECO:0000313" key="6">
    <source>
        <dbReference type="EMBL" id="KAF1841556.1"/>
    </source>
</evidence>
<evidence type="ECO:0000256" key="4">
    <source>
        <dbReference type="ARBA" id="ARBA00023136"/>
    </source>
</evidence>
<organism evidence="6 7">
    <name type="scientific">Cucurbitaria berberidis CBS 394.84</name>
    <dbReference type="NCBI Taxonomy" id="1168544"/>
    <lineage>
        <taxon>Eukaryota</taxon>
        <taxon>Fungi</taxon>
        <taxon>Dikarya</taxon>
        <taxon>Ascomycota</taxon>
        <taxon>Pezizomycotina</taxon>
        <taxon>Dothideomycetes</taxon>
        <taxon>Pleosporomycetidae</taxon>
        <taxon>Pleosporales</taxon>
        <taxon>Pleosporineae</taxon>
        <taxon>Cucurbitariaceae</taxon>
        <taxon>Cucurbitaria</taxon>
    </lineage>
</organism>
<accession>A0A9P4G9X6</accession>
<feature type="transmembrane region" description="Helical" evidence="5">
    <location>
        <begin position="96"/>
        <end position="115"/>
    </location>
</feature>
<dbReference type="PANTHER" id="PTHR35371">
    <property type="entry name" value="INNER MEMBRANE PROTEIN"/>
    <property type="match status" value="1"/>
</dbReference>
<dbReference type="Gene3D" id="1.20.120.550">
    <property type="entry name" value="Membrane associated eicosanoid/glutathione metabolism-like domain"/>
    <property type="match status" value="1"/>
</dbReference>
<comment type="caution">
    <text evidence="6">The sequence shown here is derived from an EMBL/GenBank/DDBJ whole genome shotgun (WGS) entry which is preliminary data.</text>
</comment>
<feature type="transmembrane region" description="Helical" evidence="5">
    <location>
        <begin position="6"/>
        <end position="28"/>
    </location>
</feature>
<dbReference type="GO" id="GO:0016020">
    <property type="term" value="C:membrane"/>
    <property type="evidence" value="ECO:0007669"/>
    <property type="project" value="UniProtKB-SubCell"/>
</dbReference>
<keyword evidence="3 5" id="KW-1133">Transmembrane helix</keyword>
<dbReference type="Pfam" id="PF01124">
    <property type="entry name" value="MAPEG"/>
    <property type="match status" value="1"/>
</dbReference>
<keyword evidence="2 5" id="KW-0812">Transmembrane</keyword>
<sequence length="151" mass="16723">MSSNYSFYSIPIYWIVALYPHAYAAGVIKKANNNKWNNQSPRSTEANEQYKKSVPADVYATYERAEAAHKNAMENAPFFIGAVLAGNYAGLSPSTLNFITGAYLGLRILYSVLYINTTTQKSSYLRSLTWLSSIVLLIGTYIKAGNNLSAK</sequence>
<dbReference type="AlphaFoldDB" id="A0A9P4G9X6"/>
<comment type="subcellular location">
    <subcellularLocation>
        <location evidence="1">Membrane</location>
    </subcellularLocation>
</comment>
<keyword evidence="7" id="KW-1185">Reference proteome</keyword>
<proteinExistence type="predicted"/>
<evidence type="ECO:0000256" key="3">
    <source>
        <dbReference type="ARBA" id="ARBA00022989"/>
    </source>
</evidence>
<gene>
    <name evidence="6" type="ORF">K460DRAFT_344463</name>
</gene>
<evidence type="ECO:0000313" key="7">
    <source>
        <dbReference type="Proteomes" id="UP000800039"/>
    </source>
</evidence>
<dbReference type="SUPFAM" id="SSF161084">
    <property type="entry name" value="MAPEG domain-like"/>
    <property type="match status" value="1"/>
</dbReference>
<dbReference type="PANTHER" id="PTHR35371:SF1">
    <property type="entry name" value="BLR7753 PROTEIN"/>
    <property type="match status" value="1"/>
</dbReference>
<dbReference type="OrthoDB" id="2122304at2759"/>
<dbReference type="InterPro" id="IPR001129">
    <property type="entry name" value="Membr-assoc_MAPEG"/>
</dbReference>
<dbReference type="InterPro" id="IPR023352">
    <property type="entry name" value="MAPEG-like_dom_sf"/>
</dbReference>
<protein>
    <submittedName>
        <fullName evidence="6">Uncharacterized protein</fullName>
    </submittedName>
</protein>
<dbReference type="EMBL" id="ML976618">
    <property type="protein sequence ID" value="KAF1841556.1"/>
    <property type="molecule type" value="Genomic_DNA"/>
</dbReference>
<evidence type="ECO:0000256" key="1">
    <source>
        <dbReference type="ARBA" id="ARBA00004370"/>
    </source>
</evidence>
<feature type="transmembrane region" description="Helical" evidence="5">
    <location>
        <begin position="127"/>
        <end position="144"/>
    </location>
</feature>
<keyword evidence="4 5" id="KW-0472">Membrane</keyword>
<reference evidence="6" key="1">
    <citation type="submission" date="2020-01" db="EMBL/GenBank/DDBJ databases">
        <authorList>
            <consortium name="DOE Joint Genome Institute"/>
            <person name="Haridas S."/>
            <person name="Albert R."/>
            <person name="Binder M."/>
            <person name="Bloem J."/>
            <person name="Labutti K."/>
            <person name="Salamov A."/>
            <person name="Andreopoulos B."/>
            <person name="Baker S.E."/>
            <person name="Barry K."/>
            <person name="Bills G."/>
            <person name="Bluhm B.H."/>
            <person name="Cannon C."/>
            <person name="Castanera R."/>
            <person name="Culley D.E."/>
            <person name="Daum C."/>
            <person name="Ezra D."/>
            <person name="Gonzalez J.B."/>
            <person name="Henrissat B."/>
            <person name="Kuo A."/>
            <person name="Liang C."/>
            <person name="Lipzen A."/>
            <person name="Lutzoni F."/>
            <person name="Magnuson J."/>
            <person name="Mondo S."/>
            <person name="Nolan M."/>
            <person name="Ohm R."/>
            <person name="Pangilinan J."/>
            <person name="Park H.-J."/>
            <person name="Ramirez L."/>
            <person name="Alfaro M."/>
            <person name="Sun H."/>
            <person name="Tritt A."/>
            <person name="Yoshinaga Y."/>
            <person name="Zwiers L.-H."/>
            <person name="Turgeon B.G."/>
            <person name="Goodwin S.B."/>
            <person name="Spatafora J.W."/>
            <person name="Crous P.W."/>
            <person name="Grigoriev I.V."/>
        </authorList>
    </citation>
    <scope>NUCLEOTIDE SEQUENCE</scope>
    <source>
        <strain evidence="6">CBS 394.84</strain>
    </source>
</reference>
<evidence type="ECO:0000256" key="5">
    <source>
        <dbReference type="SAM" id="Phobius"/>
    </source>
</evidence>
<dbReference type="GeneID" id="63848507"/>
<dbReference type="RefSeq" id="XP_040784119.1">
    <property type="nucleotide sequence ID" value="XM_040931255.1"/>
</dbReference>
<dbReference type="Proteomes" id="UP000800039">
    <property type="component" value="Unassembled WGS sequence"/>
</dbReference>
<evidence type="ECO:0000256" key="2">
    <source>
        <dbReference type="ARBA" id="ARBA00022692"/>
    </source>
</evidence>
<name>A0A9P4G9X6_9PLEO</name>